<organism evidence="2 3">
    <name type="scientific">Holothuria leucospilota</name>
    <name type="common">Black long sea cucumber</name>
    <name type="synonym">Mertensiothuria leucospilota</name>
    <dbReference type="NCBI Taxonomy" id="206669"/>
    <lineage>
        <taxon>Eukaryota</taxon>
        <taxon>Metazoa</taxon>
        <taxon>Echinodermata</taxon>
        <taxon>Eleutherozoa</taxon>
        <taxon>Echinozoa</taxon>
        <taxon>Holothuroidea</taxon>
        <taxon>Aspidochirotacea</taxon>
        <taxon>Aspidochirotida</taxon>
        <taxon>Holothuriidae</taxon>
        <taxon>Holothuria</taxon>
    </lineage>
</organism>
<feature type="compositionally biased region" description="Basic and acidic residues" evidence="1">
    <location>
        <begin position="123"/>
        <end position="139"/>
    </location>
</feature>
<reference evidence="2" key="1">
    <citation type="submission" date="2021-10" db="EMBL/GenBank/DDBJ databases">
        <title>Tropical sea cucumber genome reveals ecological adaptation and Cuvierian tubules defense mechanism.</title>
        <authorList>
            <person name="Chen T."/>
        </authorList>
    </citation>
    <scope>NUCLEOTIDE SEQUENCE</scope>
    <source>
        <strain evidence="2">Nanhai2018</strain>
        <tissue evidence="2">Muscle</tissue>
    </source>
</reference>
<dbReference type="AlphaFoldDB" id="A0A9Q0YHF8"/>
<dbReference type="Proteomes" id="UP001152320">
    <property type="component" value="Chromosome 20"/>
</dbReference>
<dbReference type="OrthoDB" id="6127486at2759"/>
<dbReference type="Gene3D" id="1.20.5.320">
    <property type="entry name" value="6-Phosphogluconate Dehydrogenase, domain 3"/>
    <property type="match status" value="1"/>
</dbReference>
<dbReference type="PANTHER" id="PTHR24024">
    <property type="entry name" value="PULMONARY SURFACTANT-ASSOCIATED PROTEIN A"/>
    <property type="match status" value="1"/>
</dbReference>
<evidence type="ECO:0000256" key="1">
    <source>
        <dbReference type="SAM" id="MobiDB-lite"/>
    </source>
</evidence>
<evidence type="ECO:0000313" key="3">
    <source>
        <dbReference type="Proteomes" id="UP001152320"/>
    </source>
</evidence>
<protein>
    <submittedName>
        <fullName evidence="2">Short-chain collagen C4</fullName>
    </submittedName>
</protein>
<accession>A0A9Q0YHF8</accession>
<dbReference type="PANTHER" id="PTHR24024:SF18">
    <property type="entry name" value="SHORT-CHAIN COLLAGEN C4-LIKE"/>
    <property type="match status" value="1"/>
</dbReference>
<feature type="compositionally biased region" description="Low complexity" evidence="1">
    <location>
        <begin position="108"/>
        <end position="121"/>
    </location>
</feature>
<feature type="region of interest" description="Disordered" evidence="1">
    <location>
        <begin position="108"/>
        <end position="141"/>
    </location>
</feature>
<gene>
    <name evidence="2" type="ORF">HOLleu_37636</name>
</gene>
<comment type="caution">
    <text evidence="2">The sequence shown here is derived from an EMBL/GenBank/DDBJ whole genome shotgun (WGS) entry which is preliminary data.</text>
</comment>
<dbReference type="EMBL" id="JAIZAY010000020">
    <property type="protein sequence ID" value="KAJ8022672.1"/>
    <property type="molecule type" value="Genomic_DNA"/>
</dbReference>
<sequence>MASTKHVLRWIIPMIMCNLPSGKHLTSENDKDEILDIGREISELKSSIRILHHKLDAEIEMQNSKTNRPRRSVENGTLFTGNECPGAGCPTLYTPHFSGQCFLCPPGTSGPRGPPGQQGIPGRDGRDGRDAIAEPETRRQQSVFDISDIPEISSMYTRDIDASGGAVYVRWGRTECPTYSELVYHGVAGGGHYNLKGSGANHLCMPEDPIHDEPVPGSGSQDRGYVYGAEYEMNTFANWDHLHNNNVPCAVCLAPGRPSLMMIPARNVCPGNEWTKEYSGYLVSSYHNHHGRSKYVCMDRKPEVIPRTVHNADGLLFYVVESKCGASGSGLPCGPYVDGYELTCAVCTL</sequence>
<dbReference type="GO" id="GO:0005581">
    <property type="term" value="C:collagen trimer"/>
    <property type="evidence" value="ECO:0007669"/>
    <property type="project" value="UniProtKB-KW"/>
</dbReference>
<keyword evidence="2" id="KW-0176">Collagen</keyword>
<dbReference type="GO" id="GO:0005615">
    <property type="term" value="C:extracellular space"/>
    <property type="evidence" value="ECO:0007669"/>
    <property type="project" value="TreeGrafter"/>
</dbReference>
<name>A0A9Q0YHF8_HOLLE</name>
<proteinExistence type="predicted"/>
<evidence type="ECO:0000313" key="2">
    <source>
        <dbReference type="EMBL" id="KAJ8022672.1"/>
    </source>
</evidence>
<dbReference type="InterPro" id="IPR051077">
    <property type="entry name" value="Ca-dependent_lectin"/>
</dbReference>
<keyword evidence="3" id="KW-1185">Reference proteome</keyword>